<dbReference type="InterPro" id="IPR027417">
    <property type="entry name" value="P-loop_NTPase"/>
</dbReference>
<feature type="domain" description="ABC transporter" evidence="4">
    <location>
        <begin position="8"/>
        <end position="227"/>
    </location>
</feature>
<evidence type="ECO:0000313" key="5">
    <source>
        <dbReference type="EMBL" id="MDM1047788.1"/>
    </source>
</evidence>
<keyword evidence="2" id="KW-0547">Nucleotide-binding</keyword>
<dbReference type="EMBL" id="JACAGK010000012">
    <property type="protein sequence ID" value="MDM1047788.1"/>
    <property type="molecule type" value="Genomic_DNA"/>
</dbReference>
<keyword evidence="6" id="KW-1185">Reference proteome</keyword>
<dbReference type="InterPro" id="IPR051782">
    <property type="entry name" value="ABC_Transporter_VariousFunc"/>
</dbReference>
<dbReference type="PANTHER" id="PTHR42939">
    <property type="entry name" value="ABC TRANSPORTER ATP-BINDING PROTEIN ALBC-RELATED"/>
    <property type="match status" value="1"/>
</dbReference>
<dbReference type="SUPFAM" id="SSF52540">
    <property type="entry name" value="P-loop containing nucleoside triphosphate hydrolases"/>
    <property type="match status" value="1"/>
</dbReference>
<dbReference type="PANTHER" id="PTHR42939:SF1">
    <property type="entry name" value="ABC TRANSPORTER ATP-BINDING PROTEIN ALBC-RELATED"/>
    <property type="match status" value="1"/>
</dbReference>
<evidence type="ECO:0000256" key="3">
    <source>
        <dbReference type="ARBA" id="ARBA00022840"/>
    </source>
</evidence>
<evidence type="ECO:0000256" key="1">
    <source>
        <dbReference type="ARBA" id="ARBA00022448"/>
    </source>
</evidence>
<dbReference type="PROSITE" id="PS50893">
    <property type="entry name" value="ABC_TRANSPORTER_2"/>
    <property type="match status" value="1"/>
</dbReference>
<dbReference type="RefSeq" id="WP_286650799.1">
    <property type="nucleotide sequence ID" value="NZ_JACAGK010000012.1"/>
</dbReference>
<dbReference type="GO" id="GO:0005524">
    <property type="term" value="F:ATP binding"/>
    <property type="evidence" value="ECO:0007669"/>
    <property type="project" value="UniProtKB-KW"/>
</dbReference>
<accession>A0ABT7NKS6</accession>
<organism evidence="5 6">
    <name type="scientific">Sphingobacterium hotanense</name>
    <dbReference type="NCBI Taxonomy" id="649196"/>
    <lineage>
        <taxon>Bacteria</taxon>
        <taxon>Pseudomonadati</taxon>
        <taxon>Bacteroidota</taxon>
        <taxon>Sphingobacteriia</taxon>
        <taxon>Sphingobacteriales</taxon>
        <taxon>Sphingobacteriaceae</taxon>
        <taxon>Sphingobacterium</taxon>
    </lineage>
</organism>
<dbReference type="SMART" id="SM00382">
    <property type="entry name" value="AAA"/>
    <property type="match status" value="1"/>
</dbReference>
<evidence type="ECO:0000259" key="4">
    <source>
        <dbReference type="PROSITE" id="PS50893"/>
    </source>
</evidence>
<reference evidence="5" key="1">
    <citation type="submission" date="2020-06" db="EMBL/GenBank/DDBJ databases">
        <authorList>
            <person name="Dong N."/>
        </authorList>
    </citation>
    <scope>NUCLEOTIDE SEQUENCE</scope>
    <source>
        <strain evidence="5">R1692</strain>
    </source>
</reference>
<gene>
    <name evidence="5" type="ORF">HX018_06015</name>
</gene>
<reference evidence="5" key="2">
    <citation type="journal article" date="2022" name="Sci. Total Environ.">
        <title>Prevalence, transmission, and molecular epidemiology of tet(X)-positive bacteria among humans, animals, and environmental niches in China: An epidemiological, and genomic-based study.</title>
        <authorList>
            <person name="Dong N."/>
            <person name="Zeng Y."/>
            <person name="Cai C."/>
            <person name="Sun C."/>
            <person name="Lu J."/>
            <person name="Liu C."/>
            <person name="Zhou H."/>
            <person name="Sun Q."/>
            <person name="Shu L."/>
            <person name="Wang H."/>
            <person name="Wang Y."/>
            <person name="Wang S."/>
            <person name="Wu C."/>
            <person name="Chan E.W."/>
            <person name="Chen G."/>
            <person name="Shen Z."/>
            <person name="Chen S."/>
            <person name="Zhang R."/>
        </authorList>
    </citation>
    <scope>NUCLEOTIDE SEQUENCE</scope>
    <source>
        <strain evidence="5">R1692</strain>
    </source>
</reference>
<name>A0ABT7NKS6_9SPHI</name>
<keyword evidence="3 5" id="KW-0067">ATP-binding</keyword>
<dbReference type="Proteomes" id="UP001170954">
    <property type="component" value="Unassembled WGS sequence"/>
</dbReference>
<dbReference type="InterPro" id="IPR003439">
    <property type="entry name" value="ABC_transporter-like_ATP-bd"/>
</dbReference>
<sequence length="227" mass="25835">MEEVMKEFYADSIAFEYIYNQRLINGAVIIMHPGIIYGLLGRNGCGKSTLMKILFGTLKPSEAFVRLNGKRVKTAYLTKDVCYLPQDSFLPTWFTVEKAIDMMIGDKQSIQQVKDNAVIRLLLGEQVANISGGELRYLEILLLLNQKATFLMLDEPFSGLSPLLKENVQELILNFRNSKSILISDHDYHNVLEISDQIILMDNGACRKLAKKEELEMFYVPEGTFEP</sequence>
<evidence type="ECO:0000256" key="2">
    <source>
        <dbReference type="ARBA" id="ARBA00022741"/>
    </source>
</evidence>
<proteinExistence type="predicted"/>
<dbReference type="InterPro" id="IPR003593">
    <property type="entry name" value="AAA+_ATPase"/>
</dbReference>
<comment type="caution">
    <text evidence="5">The sequence shown here is derived from an EMBL/GenBank/DDBJ whole genome shotgun (WGS) entry which is preliminary data.</text>
</comment>
<dbReference type="Pfam" id="PF00005">
    <property type="entry name" value="ABC_tran"/>
    <property type="match status" value="1"/>
</dbReference>
<protein>
    <submittedName>
        <fullName evidence="5">ATP-binding cassette domain-containing protein</fullName>
    </submittedName>
</protein>
<dbReference type="Gene3D" id="3.40.50.300">
    <property type="entry name" value="P-loop containing nucleotide triphosphate hydrolases"/>
    <property type="match status" value="1"/>
</dbReference>
<evidence type="ECO:0000313" key="6">
    <source>
        <dbReference type="Proteomes" id="UP001170954"/>
    </source>
</evidence>
<keyword evidence="1" id="KW-0813">Transport</keyword>